<dbReference type="Proteomes" id="UP001301728">
    <property type="component" value="Unassembled WGS sequence"/>
</dbReference>
<dbReference type="GO" id="GO:0004519">
    <property type="term" value="F:endonuclease activity"/>
    <property type="evidence" value="ECO:0007669"/>
    <property type="project" value="UniProtKB-KW"/>
</dbReference>
<dbReference type="InterPro" id="IPR011856">
    <property type="entry name" value="tRNA_endonuc-like_dom_sf"/>
</dbReference>
<dbReference type="Gene3D" id="3.40.1350.10">
    <property type="match status" value="1"/>
</dbReference>
<evidence type="ECO:0000259" key="1">
    <source>
        <dbReference type="Pfam" id="PF01939"/>
    </source>
</evidence>
<protein>
    <submittedName>
        <fullName evidence="2">Endonuclease NucS domain-containing protein</fullName>
    </submittedName>
</protein>
<organism evidence="2 3">
    <name type="scientific">Limnoraphis robusta CCNP1315</name>
    <dbReference type="NCBI Taxonomy" id="3110306"/>
    <lineage>
        <taxon>Bacteria</taxon>
        <taxon>Bacillati</taxon>
        <taxon>Cyanobacteriota</taxon>
        <taxon>Cyanophyceae</taxon>
        <taxon>Oscillatoriophycideae</taxon>
        <taxon>Oscillatoriales</taxon>
        <taxon>Sirenicapillariaceae</taxon>
        <taxon>Limnoraphis</taxon>
    </lineage>
</organism>
<sequence>MQSFVTLRKTGLSWEFETEEALENFLFSHLDEILGWTVIKRQYIVNGQRCDLLATDKTGRLVVIELKNVEDRGIVQQLTRYYHALLEEKPFSDRIDYEQPVNLVAIAPSFHRDNLTDRKYHKLEFEFFQFSILQEDNKFYLILKDIDSDKTSPIQIFYEDARESNLPCQPQRLRKFMTDFPPSKKETILRIREKILSFDSSIQEFSSVGSIKYGNGTAKNSKYCAEFLLDKRYSLVFFLWIPFKGGESSRIGRARIWSDWNDQALIEGYIASGIGLQLNKRKKAIMELNDTIRIRRELKKLQLEDPTQFRYNYLPIKSKTMAQYRSAVWNNFKSLHNRKSLTYEDVKLLEDYSKFSEEDTGKRINIIPSPYKNLDSLIDLALEKWLERV</sequence>
<proteinExistence type="predicted"/>
<keyword evidence="2" id="KW-0255">Endonuclease</keyword>
<keyword evidence="2" id="KW-0378">Hydrolase</keyword>
<name>A0ABU5U122_9CYAN</name>
<evidence type="ECO:0000313" key="2">
    <source>
        <dbReference type="EMBL" id="MEA5520765.1"/>
    </source>
</evidence>
<feature type="domain" description="Endonuclease NucS C-terminal" evidence="1">
    <location>
        <begin position="19"/>
        <end position="89"/>
    </location>
</feature>
<keyword evidence="3" id="KW-1185">Reference proteome</keyword>
<comment type="caution">
    <text evidence="2">The sequence shown here is derived from an EMBL/GenBank/DDBJ whole genome shotgun (WGS) entry which is preliminary data.</text>
</comment>
<evidence type="ECO:0000313" key="3">
    <source>
        <dbReference type="Proteomes" id="UP001301728"/>
    </source>
</evidence>
<accession>A0ABU5U122</accession>
<gene>
    <name evidence="2" type="ORF">VB854_17630</name>
</gene>
<dbReference type="EMBL" id="JAYGHT010000093">
    <property type="protein sequence ID" value="MEA5520765.1"/>
    <property type="molecule type" value="Genomic_DNA"/>
</dbReference>
<reference evidence="2 3" key="1">
    <citation type="submission" date="2023-12" db="EMBL/GenBank/DDBJ databases">
        <title>Baltic Sea Cyanobacteria.</title>
        <authorList>
            <person name="Delbaje E."/>
            <person name="Fewer D.P."/>
            <person name="Shishido T.K."/>
        </authorList>
    </citation>
    <scope>NUCLEOTIDE SEQUENCE [LARGE SCALE GENOMIC DNA]</scope>
    <source>
        <strain evidence="2 3">CCNP 1315</strain>
    </source>
</reference>
<dbReference type="Pfam" id="PF01939">
    <property type="entry name" value="NucS_C"/>
    <property type="match status" value="1"/>
</dbReference>
<dbReference type="RefSeq" id="WP_323276338.1">
    <property type="nucleotide sequence ID" value="NZ_JAYGHT010000093.1"/>
</dbReference>
<dbReference type="InterPro" id="IPR048301">
    <property type="entry name" value="NucS_C"/>
</dbReference>
<keyword evidence="2" id="KW-0540">Nuclease</keyword>